<dbReference type="Proteomes" id="UP000886520">
    <property type="component" value="Chromosome 7"/>
</dbReference>
<dbReference type="OrthoDB" id="2013972at2759"/>
<evidence type="ECO:0000313" key="8">
    <source>
        <dbReference type="Proteomes" id="UP000886520"/>
    </source>
</evidence>
<protein>
    <recommendedName>
        <fullName evidence="9">Methyltransferase type 11 domain-containing protein</fullName>
    </recommendedName>
</protein>
<feature type="transmembrane region" description="Helical" evidence="6">
    <location>
        <begin position="12"/>
        <end position="33"/>
    </location>
</feature>
<sequence>MELGGSLKAQKSLCVVLAFLGSNLVTLYLGLSWHSPLEAANLTLTDSNNIPHAMLGGDGSATLNTQVSFMVTLLNLTQAELHLTRLELSQLKQDLLASQELSKTLLAPGGYHFNTSFQENASGKAPDSAAQRFAHSARAESRELDEYTRMQTLPLGWSTGMAASEIVSPIGHACGNEANQKDLIRYMKYDPRGICPDDQGLAHTLTVHGCEPLPRRRCFARSPPHFNEPLPLPQSLWSIPSDDNILWTPYTCKSFACLNERKKKKVFEDCIDCFELQGREKQRWTKHTSDLDFSIDEVLLLKPGSIRIGLDIGGGTGTFAVRMREKNVTIVTTSLNLNGPFNNFIALRGVVPLFVTIAQRLPFFDNTLDIVHSMHVLSNWIPTNTLEFLLFDIDRVLRPGGLLWLDHFFCIQHQLDVTYMPLIEKLGYQKLRWGVGPKLDRGPDLQEVYLSAVLEKPLSRG</sequence>
<dbReference type="AlphaFoldDB" id="A0A9D4V0T6"/>
<dbReference type="CDD" id="cd02440">
    <property type="entry name" value="AdoMet_MTases"/>
    <property type="match status" value="1"/>
</dbReference>
<keyword evidence="6" id="KW-0812">Transmembrane</keyword>
<dbReference type="InterPro" id="IPR004159">
    <property type="entry name" value="Put_SAM_MeTrfase"/>
</dbReference>
<evidence type="ECO:0000256" key="1">
    <source>
        <dbReference type="ARBA" id="ARBA00004606"/>
    </source>
</evidence>
<gene>
    <name evidence="7" type="ORF">GOP47_0007403</name>
</gene>
<dbReference type="SUPFAM" id="SSF53335">
    <property type="entry name" value="S-adenosyl-L-methionine-dependent methyltransferases"/>
    <property type="match status" value="1"/>
</dbReference>
<dbReference type="Gene3D" id="3.40.50.150">
    <property type="entry name" value="Vaccinia Virus protein VP39"/>
    <property type="match status" value="1"/>
</dbReference>
<dbReference type="GO" id="GO:0012505">
    <property type="term" value="C:endomembrane system"/>
    <property type="evidence" value="ECO:0007669"/>
    <property type="project" value="UniProtKB-SubCell"/>
</dbReference>
<comment type="similarity">
    <text evidence="2">Belongs to the methyltransferase superfamily.</text>
</comment>
<evidence type="ECO:0000313" key="7">
    <source>
        <dbReference type="EMBL" id="KAI5077579.1"/>
    </source>
</evidence>
<evidence type="ECO:0000256" key="4">
    <source>
        <dbReference type="ARBA" id="ARBA00022968"/>
    </source>
</evidence>
<accession>A0A9D4V0T6</accession>
<evidence type="ECO:0000256" key="6">
    <source>
        <dbReference type="SAM" id="Phobius"/>
    </source>
</evidence>
<keyword evidence="3" id="KW-0808">Transferase</keyword>
<dbReference type="Pfam" id="PF03141">
    <property type="entry name" value="Methyltransf_29"/>
    <property type="match status" value="1"/>
</dbReference>
<dbReference type="GO" id="GO:0032259">
    <property type="term" value="P:methylation"/>
    <property type="evidence" value="ECO:0007669"/>
    <property type="project" value="UniProtKB-KW"/>
</dbReference>
<keyword evidence="6" id="KW-0472">Membrane</keyword>
<name>A0A9D4V0T6_ADICA</name>
<evidence type="ECO:0008006" key="9">
    <source>
        <dbReference type="Google" id="ProtNLM"/>
    </source>
</evidence>
<dbReference type="EMBL" id="JABFUD020000007">
    <property type="protein sequence ID" value="KAI5077579.1"/>
    <property type="molecule type" value="Genomic_DNA"/>
</dbReference>
<dbReference type="GO" id="GO:0008168">
    <property type="term" value="F:methyltransferase activity"/>
    <property type="evidence" value="ECO:0007669"/>
    <property type="project" value="UniProtKB-KW"/>
</dbReference>
<organism evidence="7 8">
    <name type="scientific">Adiantum capillus-veneris</name>
    <name type="common">Maidenhair fern</name>
    <dbReference type="NCBI Taxonomy" id="13818"/>
    <lineage>
        <taxon>Eukaryota</taxon>
        <taxon>Viridiplantae</taxon>
        <taxon>Streptophyta</taxon>
        <taxon>Embryophyta</taxon>
        <taxon>Tracheophyta</taxon>
        <taxon>Polypodiopsida</taxon>
        <taxon>Polypodiidae</taxon>
        <taxon>Polypodiales</taxon>
        <taxon>Pteridineae</taxon>
        <taxon>Pteridaceae</taxon>
        <taxon>Vittarioideae</taxon>
        <taxon>Adiantum</taxon>
    </lineage>
</organism>
<dbReference type="InterPro" id="IPR053223">
    <property type="entry name" value="Prob_Methyltransferase"/>
</dbReference>
<proteinExistence type="inferred from homology"/>
<evidence type="ECO:0000256" key="3">
    <source>
        <dbReference type="ARBA" id="ARBA00022603"/>
    </source>
</evidence>
<evidence type="ECO:0000256" key="2">
    <source>
        <dbReference type="ARBA" id="ARBA00008361"/>
    </source>
</evidence>
<dbReference type="PANTHER" id="PTHR44067:SF5">
    <property type="entry name" value="EXPRESSED PROTEIN"/>
    <property type="match status" value="1"/>
</dbReference>
<keyword evidence="8" id="KW-1185">Reference proteome</keyword>
<dbReference type="InterPro" id="IPR029063">
    <property type="entry name" value="SAM-dependent_MTases_sf"/>
</dbReference>
<keyword evidence="3" id="KW-0489">Methyltransferase</keyword>
<keyword evidence="6" id="KW-1133">Transmembrane helix</keyword>
<dbReference type="PANTHER" id="PTHR44067">
    <property type="entry name" value="S-ADENOSYL-L-METHIONINE-DEPENDENT METHYLTRANSFERASE SUPERFAMILY PROTEIN-RELATED"/>
    <property type="match status" value="1"/>
</dbReference>
<dbReference type="GO" id="GO:0016020">
    <property type="term" value="C:membrane"/>
    <property type="evidence" value="ECO:0007669"/>
    <property type="project" value="UniProtKB-SubCell"/>
</dbReference>
<evidence type="ECO:0000256" key="5">
    <source>
        <dbReference type="ARBA" id="ARBA00037847"/>
    </source>
</evidence>
<comment type="subcellular location">
    <subcellularLocation>
        <location evidence="5">Endomembrane system</location>
        <topology evidence="5">Single-pass membrane protein</topology>
    </subcellularLocation>
    <subcellularLocation>
        <location evidence="1">Membrane</location>
        <topology evidence="1">Single-pass type II membrane protein</topology>
    </subcellularLocation>
</comment>
<reference evidence="7" key="1">
    <citation type="submission" date="2021-01" db="EMBL/GenBank/DDBJ databases">
        <title>Adiantum capillus-veneris genome.</title>
        <authorList>
            <person name="Fang Y."/>
            <person name="Liao Q."/>
        </authorList>
    </citation>
    <scope>NUCLEOTIDE SEQUENCE</scope>
    <source>
        <strain evidence="7">H3</strain>
        <tissue evidence="7">Leaf</tissue>
    </source>
</reference>
<comment type="caution">
    <text evidence="7">The sequence shown here is derived from an EMBL/GenBank/DDBJ whole genome shotgun (WGS) entry which is preliminary data.</text>
</comment>
<keyword evidence="4" id="KW-0735">Signal-anchor</keyword>